<dbReference type="EMBL" id="CP115612">
    <property type="protein sequence ID" value="WBW74253.1"/>
    <property type="molecule type" value="Genomic_DNA"/>
</dbReference>
<dbReference type="InterPro" id="IPR051025">
    <property type="entry name" value="RhoGAP"/>
</dbReference>
<feature type="domain" description="Rho-GAP" evidence="3">
    <location>
        <begin position="26"/>
        <end position="232"/>
    </location>
</feature>
<dbReference type="GO" id="GO:0005938">
    <property type="term" value="C:cell cortex"/>
    <property type="evidence" value="ECO:0007669"/>
    <property type="project" value="UniProtKB-ARBA"/>
</dbReference>
<feature type="compositionally biased region" description="Basic residues" evidence="2">
    <location>
        <begin position="276"/>
        <end position="288"/>
    </location>
</feature>
<dbReference type="GO" id="GO:0032153">
    <property type="term" value="C:cell division site"/>
    <property type="evidence" value="ECO:0007669"/>
    <property type="project" value="UniProtKB-ARBA"/>
</dbReference>
<gene>
    <name evidence="4" type="primary">rga5</name>
    <name evidence="4" type="ORF">SOMG_02623</name>
</gene>
<dbReference type="SUPFAM" id="SSF48350">
    <property type="entry name" value="GTPase activation domain, GAP"/>
    <property type="match status" value="1"/>
</dbReference>
<dbReference type="Proteomes" id="UP001212411">
    <property type="component" value="Chromosome 2"/>
</dbReference>
<dbReference type="Pfam" id="PF00620">
    <property type="entry name" value="RhoGAP"/>
    <property type="match status" value="1"/>
</dbReference>
<dbReference type="PROSITE" id="PS50238">
    <property type="entry name" value="RHOGAP"/>
    <property type="match status" value="1"/>
</dbReference>
<evidence type="ECO:0000313" key="5">
    <source>
        <dbReference type="Proteomes" id="UP001212411"/>
    </source>
</evidence>
<evidence type="ECO:0000259" key="3">
    <source>
        <dbReference type="PROSITE" id="PS50238"/>
    </source>
</evidence>
<proteinExistence type="predicted"/>
<protein>
    <submittedName>
        <fullName evidence="4">RhoGAP Rga5</fullName>
    </submittedName>
</protein>
<dbReference type="Gene3D" id="1.10.555.10">
    <property type="entry name" value="Rho GTPase activation protein"/>
    <property type="match status" value="1"/>
</dbReference>
<evidence type="ECO:0000313" key="4">
    <source>
        <dbReference type="EMBL" id="WBW74253.1"/>
    </source>
</evidence>
<dbReference type="SMART" id="SM00324">
    <property type="entry name" value="RhoGAP"/>
    <property type="match status" value="1"/>
</dbReference>
<dbReference type="GeneID" id="80876103"/>
<dbReference type="GO" id="GO:0060237">
    <property type="term" value="P:regulation of fungal-type cell wall organization"/>
    <property type="evidence" value="ECO:0007669"/>
    <property type="project" value="TreeGrafter"/>
</dbReference>
<reference evidence="4 5" key="1">
    <citation type="journal article" date="2023" name="G3 (Bethesda)">
        <title>A high-quality reference genome for the fission yeast Schizosaccharomyces osmophilus.</title>
        <authorList>
            <person name="Jia G.S."/>
            <person name="Zhang W.C."/>
            <person name="Liang Y."/>
            <person name="Liu X.H."/>
            <person name="Rhind N."/>
            <person name="Pidoux A."/>
            <person name="Brysch-Herzberg M."/>
            <person name="Du L.L."/>
        </authorList>
    </citation>
    <scope>NUCLEOTIDE SEQUENCE [LARGE SCALE GENOMIC DNA]</scope>
    <source>
        <strain evidence="4 5">CBS 15793</strain>
    </source>
</reference>
<dbReference type="GO" id="GO:0007165">
    <property type="term" value="P:signal transduction"/>
    <property type="evidence" value="ECO:0007669"/>
    <property type="project" value="InterPro"/>
</dbReference>
<dbReference type="PANTHER" id="PTHR15228">
    <property type="entry name" value="SPERMATHECAL PHYSIOLOGY VARIANT"/>
    <property type="match status" value="1"/>
</dbReference>
<dbReference type="RefSeq" id="XP_056038496.1">
    <property type="nucleotide sequence ID" value="XM_056181414.1"/>
</dbReference>
<feature type="compositionally biased region" description="Basic and acidic residues" evidence="2">
    <location>
        <begin position="296"/>
        <end position="318"/>
    </location>
</feature>
<accession>A0AAF0AXQ6</accession>
<sequence length="340" mass="38575">MGKNPLRTWWKQLRIHKASENKLFGLSLSEALEVSKIAIFLTRKDGEKVFYGYIPAAVAKCGFFLKQNATLVKGIFRVNGSSKRIQVLQKAFSTGPDYGRSFEWDGYTVHDAANVFRRFINLMPDHVIPLNYYELFREPMTISNLTDNDRVEIYRQRIDNLPIPNRQLLLYLLDLLAVFASNSHINLMPAENLAAIFQPGILSHPNHEVYSKDYKISQNALLFLISHQGSFIKTIPLSSLPPLVPSPTSPDASSSTLVAQSDHHPKMELYSSKSGTVKRWRSLNRQSRKNLSTADILDRGTNVDDQKLSGSPKNDKPRSNSLSRSGSMKLFHTLDRRRDT</sequence>
<keyword evidence="1" id="KW-0343">GTPase activation</keyword>
<evidence type="ECO:0000256" key="1">
    <source>
        <dbReference type="ARBA" id="ARBA00022468"/>
    </source>
</evidence>
<dbReference type="KEGG" id="som:SOMG_02623"/>
<evidence type="ECO:0000256" key="2">
    <source>
        <dbReference type="SAM" id="MobiDB-lite"/>
    </source>
</evidence>
<dbReference type="AlphaFoldDB" id="A0AAF0AXQ6"/>
<name>A0AAF0AXQ6_9SCHI</name>
<feature type="region of interest" description="Disordered" evidence="2">
    <location>
        <begin position="244"/>
        <end position="340"/>
    </location>
</feature>
<dbReference type="InterPro" id="IPR008936">
    <property type="entry name" value="Rho_GTPase_activation_prot"/>
</dbReference>
<dbReference type="InterPro" id="IPR000198">
    <property type="entry name" value="RhoGAP_dom"/>
</dbReference>
<keyword evidence="5" id="KW-1185">Reference proteome</keyword>
<dbReference type="PANTHER" id="PTHR15228:SF25">
    <property type="entry name" value="F-BAR DOMAIN-CONTAINING PROTEIN"/>
    <property type="match status" value="1"/>
</dbReference>
<dbReference type="GO" id="GO:0005096">
    <property type="term" value="F:GTPase activator activity"/>
    <property type="evidence" value="ECO:0007669"/>
    <property type="project" value="UniProtKB-KW"/>
</dbReference>
<organism evidence="4 5">
    <name type="scientific">Schizosaccharomyces osmophilus</name>
    <dbReference type="NCBI Taxonomy" id="2545709"/>
    <lineage>
        <taxon>Eukaryota</taxon>
        <taxon>Fungi</taxon>
        <taxon>Dikarya</taxon>
        <taxon>Ascomycota</taxon>
        <taxon>Taphrinomycotina</taxon>
        <taxon>Schizosaccharomycetes</taxon>
        <taxon>Schizosaccharomycetales</taxon>
        <taxon>Schizosaccharomycetaceae</taxon>
        <taxon>Schizosaccharomyces</taxon>
    </lineage>
</organism>